<evidence type="ECO:0000313" key="1">
    <source>
        <dbReference type="EMBL" id="HFH28439.1"/>
    </source>
</evidence>
<dbReference type="EMBL" id="DSVL01000086">
    <property type="protein sequence ID" value="HFH28439.1"/>
    <property type="molecule type" value="Genomic_DNA"/>
</dbReference>
<gene>
    <name evidence="1" type="ORF">ENS59_02860</name>
</gene>
<name>A0A7C3HW00_9SPIR</name>
<protein>
    <submittedName>
        <fullName evidence="1">Uncharacterized protein</fullName>
    </submittedName>
</protein>
<organism evidence="1">
    <name type="scientific">Gracilinema caldarium</name>
    <dbReference type="NCBI Taxonomy" id="215591"/>
    <lineage>
        <taxon>Bacteria</taxon>
        <taxon>Pseudomonadati</taxon>
        <taxon>Spirochaetota</taxon>
        <taxon>Spirochaetia</taxon>
        <taxon>Spirochaetales</taxon>
        <taxon>Breznakiellaceae</taxon>
        <taxon>Gracilinema</taxon>
    </lineage>
</organism>
<reference evidence="1" key="1">
    <citation type="journal article" date="2020" name="mSystems">
        <title>Genome- and Community-Level Interaction Insights into Carbon Utilization and Element Cycling Functions of Hydrothermarchaeota in Hydrothermal Sediment.</title>
        <authorList>
            <person name="Zhou Z."/>
            <person name="Liu Y."/>
            <person name="Xu W."/>
            <person name="Pan J."/>
            <person name="Luo Z.H."/>
            <person name="Li M."/>
        </authorList>
    </citation>
    <scope>NUCLEOTIDE SEQUENCE [LARGE SCALE GENOMIC DNA]</scope>
    <source>
        <strain evidence="1">SpSt-503</strain>
    </source>
</reference>
<proteinExistence type="predicted"/>
<comment type="caution">
    <text evidence="1">The sequence shown here is derived from an EMBL/GenBank/DDBJ whole genome shotgun (WGS) entry which is preliminary data.</text>
</comment>
<accession>A0A7C3HW00</accession>
<dbReference type="AlphaFoldDB" id="A0A7C3HW00"/>
<dbReference type="PROSITE" id="PS51257">
    <property type="entry name" value="PROKAR_LIPOPROTEIN"/>
    <property type="match status" value="1"/>
</dbReference>
<sequence>MKRTWLLALGFTVLVFSSCELLYSGKNLFASLDGPDVQALKTATGPNLIDKLKDNKGGESGSFGDTFVEKLKGDPGAADTIYNNLEGIFTSSSSSSYDTNTRAEAALLAADLVLAVSDSAGPVVNNVVSAVLNLANDTSTEAFTPDELLVYLLGPVASDRDSFLQLVADMEKIADAYDALGEALSSGATITLDAGDGQAALVAFTLQALVGAVQVTGTTEAKAIALYDSLISPALNGEEITSDTINALFSTNPTSPNGADKLQLAFESVLNPTDSALSTLYTATGINGLIDLLSGGN</sequence>